<dbReference type="InterPro" id="IPR036322">
    <property type="entry name" value="WD40_repeat_dom_sf"/>
</dbReference>
<evidence type="ECO:0000313" key="5">
    <source>
        <dbReference type="EMBL" id="SMC94737.1"/>
    </source>
</evidence>
<dbReference type="AlphaFoldDB" id="A0A1W2DAY0"/>
<dbReference type="InterPro" id="IPR019775">
    <property type="entry name" value="WD40_repeat_CS"/>
</dbReference>
<name>A0A1W2DAY0_9PSEU</name>
<dbReference type="Gene3D" id="2.130.10.10">
    <property type="entry name" value="YVTN repeat-like/Quinoprotein amine dehydrogenase"/>
    <property type="match status" value="2"/>
</dbReference>
<organism evidence="5 6">
    <name type="scientific">Lentzea albidocapillata</name>
    <dbReference type="NCBI Taxonomy" id="40571"/>
    <lineage>
        <taxon>Bacteria</taxon>
        <taxon>Bacillati</taxon>
        <taxon>Actinomycetota</taxon>
        <taxon>Actinomycetes</taxon>
        <taxon>Pseudonocardiales</taxon>
        <taxon>Pseudonocardiaceae</taxon>
        <taxon>Lentzea</taxon>
    </lineage>
</organism>
<feature type="repeat" description="WD" evidence="3">
    <location>
        <begin position="817"/>
        <end position="858"/>
    </location>
</feature>
<evidence type="ECO:0000256" key="2">
    <source>
        <dbReference type="ARBA" id="ARBA00022737"/>
    </source>
</evidence>
<dbReference type="InterPro" id="IPR049052">
    <property type="entry name" value="nSTAND1"/>
</dbReference>
<dbReference type="SMART" id="SM00320">
    <property type="entry name" value="WD40"/>
    <property type="match status" value="7"/>
</dbReference>
<dbReference type="EMBL" id="FWYC01000007">
    <property type="protein sequence ID" value="SMC94737.1"/>
    <property type="molecule type" value="Genomic_DNA"/>
</dbReference>
<evidence type="ECO:0000313" key="6">
    <source>
        <dbReference type="Proteomes" id="UP000192840"/>
    </source>
</evidence>
<feature type="repeat" description="WD" evidence="3">
    <location>
        <begin position="637"/>
        <end position="670"/>
    </location>
</feature>
<dbReference type="PANTHER" id="PTHR44129">
    <property type="entry name" value="WD REPEAT-CONTAINING PROTEIN POP1"/>
    <property type="match status" value="1"/>
</dbReference>
<dbReference type="Pfam" id="PF00400">
    <property type="entry name" value="WD40"/>
    <property type="match status" value="7"/>
</dbReference>
<dbReference type="PROSITE" id="PS50294">
    <property type="entry name" value="WD_REPEATS_REGION"/>
    <property type="match status" value="6"/>
</dbReference>
<protein>
    <submittedName>
        <fullName evidence="5">FOG: WD40 repeat</fullName>
    </submittedName>
</protein>
<evidence type="ECO:0000256" key="1">
    <source>
        <dbReference type="ARBA" id="ARBA00022574"/>
    </source>
</evidence>
<dbReference type="Pfam" id="PF20703">
    <property type="entry name" value="nSTAND1"/>
    <property type="match status" value="1"/>
</dbReference>
<feature type="repeat" description="WD" evidence="3">
    <location>
        <begin position="682"/>
        <end position="723"/>
    </location>
</feature>
<dbReference type="InterPro" id="IPR020472">
    <property type="entry name" value="WD40_PAC1"/>
</dbReference>
<sequence>MDFAADLRLLRTKAGTPSYRAMGGAAHYSATTLSDAASGRKLPSLAVALAFVRVCDGDEAEWEQRWHAIAAELNENCAMTSAAEDVSGAPYVGLRAFGPDDAHLFFGRERLVAEIVGKPQRLVLLFGASGSGKSSVLRAGVIPSLNAEGKTTLLFTPGPHPIERCSVLLASKLGVTAGAVMDEWRDDRGLHRLVSQVSTGEEIVLVVDQFEEVFTLCDDEDERARFITALAVAANAPDGRCRVLLGLRSDFFAHCSAHPALLDALPDGQVVAGPMNAEELRRVIVAPAGQMNCVVEGPLVADLITQAHGRPGVLPLLSHVLLEVWARRSGTRLSVTGFQQAGGLDGALSRTAEDVFSGLDEAQRKLARTLFGRLVALGQGTEDTKRRLDVGELGDAPGLAAVLEAFTAARLLARDGNGVEIAHEALIRAWPRLHGWLHEDRESLRLHRRLTVATDAWESEGKDSSALYRGTRLAMTVEWAAGNDDALAPRERSFLEASRSAEIAGSRRLRRLVVLLSVVSLLAVTSTFVAASAQRRAADQRNAVRAQVVAGEAAALYPSNPQLAVQLALAAHRLAPSGHTRDGLLSTLPLSVVRQDDEILAVALSPDGQTMATGSDDSTARLWNVTDPRKPLEIATLSGHTEPIYTVAFSPDGGTLATAGFDRGVQLWNITDLRNPVQIAVLTGHTENVHAVEFSPDGRTLASAGWDRAVRLWDVTNPRQHTEAAVIDGFAGVLYDVRFSPDGRTLAVAGDKSAIRLFDVMDPRRPVTLSTIEGHDGAVYEAAFSPDGHVLASAGDDLTAQLWDVSDPRRPTALATLNGHGDNVYTVAFSRDGHTLATAGDDRTARLWNVTDPRRVTGPVILSGHTDAVEVVVFSPDGRTVISGGWDNTVRLLDTDAERTVAHACDTVTTVITEAEWDRYFPGLRYQPPCAG</sequence>
<evidence type="ECO:0000259" key="4">
    <source>
        <dbReference type="Pfam" id="PF20703"/>
    </source>
</evidence>
<keyword evidence="2" id="KW-0677">Repeat</keyword>
<dbReference type="InterPro" id="IPR001680">
    <property type="entry name" value="WD40_rpt"/>
</dbReference>
<dbReference type="Pfam" id="PF13560">
    <property type="entry name" value="HTH_31"/>
    <property type="match status" value="1"/>
</dbReference>
<dbReference type="SUPFAM" id="SSF50978">
    <property type="entry name" value="WD40 repeat-like"/>
    <property type="match status" value="1"/>
</dbReference>
<gene>
    <name evidence="5" type="ORF">SAMN05660733_02817</name>
</gene>
<feature type="repeat" description="WD" evidence="3">
    <location>
        <begin position="772"/>
        <end position="813"/>
    </location>
</feature>
<dbReference type="Proteomes" id="UP000192840">
    <property type="component" value="Unassembled WGS sequence"/>
</dbReference>
<dbReference type="SUPFAM" id="SSF52540">
    <property type="entry name" value="P-loop containing nucleoside triphosphate hydrolases"/>
    <property type="match status" value="1"/>
</dbReference>
<evidence type="ECO:0000256" key="3">
    <source>
        <dbReference type="PROSITE-ProRule" id="PRU00221"/>
    </source>
</evidence>
<dbReference type="InterPro" id="IPR027417">
    <property type="entry name" value="P-loop_NTPase"/>
</dbReference>
<dbReference type="CDD" id="cd00200">
    <property type="entry name" value="WD40"/>
    <property type="match status" value="1"/>
</dbReference>
<dbReference type="InterPro" id="IPR050349">
    <property type="entry name" value="WD_LIS1/nudF_dynein_reg"/>
</dbReference>
<dbReference type="PRINTS" id="PR00320">
    <property type="entry name" value="GPROTEINBRPT"/>
</dbReference>
<keyword evidence="1 3" id="KW-0853">WD repeat</keyword>
<keyword evidence="6" id="KW-1185">Reference proteome</keyword>
<feature type="repeat" description="WD" evidence="3">
    <location>
        <begin position="592"/>
        <end position="633"/>
    </location>
</feature>
<proteinExistence type="predicted"/>
<accession>A0A1W2DAY0</accession>
<dbReference type="PROSITE" id="PS50082">
    <property type="entry name" value="WD_REPEATS_2"/>
    <property type="match status" value="6"/>
</dbReference>
<reference evidence="6" key="1">
    <citation type="submission" date="2017-04" db="EMBL/GenBank/DDBJ databases">
        <authorList>
            <person name="Varghese N."/>
            <person name="Submissions S."/>
        </authorList>
    </citation>
    <scope>NUCLEOTIDE SEQUENCE [LARGE SCALE GENOMIC DNA]</scope>
    <source>
        <strain evidence="6">DSM 44073</strain>
    </source>
</reference>
<dbReference type="eggNOG" id="COG2319">
    <property type="taxonomic scope" value="Bacteria"/>
</dbReference>
<dbReference type="InterPro" id="IPR015943">
    <property type="entry name" value="WD40/YVTN_repeat-like_dom_sf"/>
</dbReference>
<feature type="domain" description="Novel STAND NTPase 1" evidence="4">
    <location>
        <begin position="90"/>
        <end position="464"/>
    </location>
</feature>
<dbReference type="STRING" id="40571.SAMN05660733_02817"/>
<dbReference type="PROSITE" id="PS00678">
    <property type="entry name" value="WD_REPEATS_1"/>
    <property type="match status" value="5"/>
</dbReference>
<feature type="repeat" description="WD" evidence="3">
    <location>
        <begin position="862"/>
        <end position="903"/>
    </location>
</feature>